<protein>
    <recommendedName>
        <fullName evidence="4">Pyruvoyl-dependent arginine decarboxylase AaxB</fullName>
        <ecNumber evidence="3">4.1.1.19</ecNumber>
    </recommendedName>
</protein>
<keyword evidence="5" id="KW-0210">Decarboxylase</keyword>
<dbReference type="AlphaFoldDB" id="A0A6J4JVN2"/>
<comment type="catalytic activity">
    <reaction evidence="8">
        <text>L-arginine + H(+) = agmatine + CO2</text>
        <dbReference type="Rhea" id="RHEA:17641"/>
        <dbReference type="ChEBI" id="CHEBI:15378"/>
        <dbReference type="ChEBI" id="CHEBI:16526"/>
        <dbReference type="ChEBI" id="CHEBI:32682"/>
        <dbReference type="ChEBI" id="CHEBI:58145"/>
        <dbReference type="EC" id="4.1.1.19"/>
    </reaction>
</comment>
<evidence type="ECO:0000313" key="9">
    <source>
        <dbReference type="EMBL" id="CAA9288469.1"/>
    </source>
</evidence>
<dbReference type="Gene3D" id="3.50.20.10">
    <property type="entry name" value="Pyruvoyl-Dependent Histidine Decarboxylase, subunit B"/>
    <property type="match status" value="1"/>
</dbReference>
<keyword evidence="7" id="KW-0670">Pyruvate</keyword>
<evidence type="ECO:0000256" key="6">
    <source>
        <dbReference type="ARBA" id="ARBA00023239"/>
    </source>
</evidence>
<name>A0A6J4JVN2_9ACTN</name>
<dbReference type="InterPro" id="IPR002724">
    <property type="entry name" value="Pyruvoyl-dep_arg_deCO2ase"/>
</dbReference>
<dbReference type="SFLD" id="SFLDS00055">
    <property type="entry name" value="Pyruvoyl-Dependent_Histidine/A"/>
    <property type="match status" value="1"/>
</dbReference>
<dbReference type="SFLD" id="SFLDG01170">
    <property type="entry name" value="Pyruvoyl-dependent_arginine_de"/>
    <property type="match status" value="1"/>
</dbReference>
<reference evidence="9" key="1">
    <citation type="submission" date="2020-02" db="EMBL/GenBank/DDBJ databases">
        <authorList>
            <person name="Meier V. D."/>
        </authorList>
    </citation>
    <scope>NUCLEOTIDE SEQUENCE</scope>
    <source>
        <strain evidence="9">AVDCRST_MAG61</strain>
    </source>
</reference>
<keyword evidence="6" id="KW-0456">Lyase</keyword>
<dbReference type="GO" id="GO:0006527">
    <property type="term" value="P:L-arginine catabolic process"/>
    <property type="evidence" value="ECO:0007669"/>
    <property type="project" value="InterPro"/>
</dbReference>
<dbReference type="Pfam" id="PF01862">
    <property type="entry name" value="PvlArgDC"/>
    <property type="match status" value="1"/>
</dbReference>
<dbReference type="PANTHER" id="PTHR40438">
    <property type="entry name" value="PYRUVOYL-DEPENDENT ARGININE DECARBOXYLASE"/>
    <property type="match status" value="1"/>
</dbReference>
<dbReference type="EC" id="4.1.1.19" evidence="3"/>
<dbReference type="PANTHER" id="PTHR40438:SF1">
    <property type="entry name" value="PYRUVOYL-DEPENDENT ARGININE DECARBOXYLASE"/>
    <property type="match status" value="1"/>
</dbReference>
<evidence type="ECO:0000256" key="8">
    <source>
        <dbReference type="ARBA" id="ARBA00049309"/>
    </source>
</evidence>
<dbReference type="InterPro" id="IPR016105">
    <property type="entry name" value="Pyr-dep_his/arg-deCO2ase_sand"/>
</dbReference>
<accession>A0A6J4JVN2</accession>
<evidence type="ECO:0000256" key="2">
    <source>
        <dbReference type="ARBA" id="ARBA00008611"/>
    </source>
</evidence>
<sequence length="191" mass="19682">MLTPLVQVPTEVAAEPGRAPVARTGLRIRLSRSSAEGPTRLAAFDAALVAAGLENFNLLPLSSVIPPGASVDVVAPAEQLRGRHGDVLYCVYAASYATKPDAQAWAGIAWALRTDGSGAGLFVEHSSATEDDLHAQLDATLGAMMANRRDGYLEGGRLVSSAVSTGSPVAALVVASYLAAGWTADTAGRRL</sequence>
<comment type="similarity">
    <text evidence="2">Belongs to the pyruvoyl-dependent arginine decarboxylase family.</text>
</comment>
<evidence type="ECO:0000256" key="4">
    <source>
        <dbReference type="ARBA" id="ARBA00014727"/>
    </source>
</evidence>
<dbReference type="EMBL" id="CADCTT010000001">
    <property type="protein sequence ID" value="CAA9288469.1"/>
    <property type="molecule type" value="Genomic_DNA"/>
</dbReference>
<comment type="cofactor">
    <cofactor evidence="1">
        <name>pyruvate</name>
        <dbReference type="ChEBI" id="CHEBI:15361"/>
    </cofactor>
</comment>
<dbReference type="SUPFAM" id="SSF56271">
    <property type="entry name" value="Pyruvoyl-dependent histidine and arginine decarboxylases"/>
    <property type="match status" value="1"/>
</dbReference>
<dbReference type="InterPro" id="IPR016104">
    <property type="entry name" value="Pyr-dep_his/arg-deCO2ase"/>
</dbReference>
<evidence type="ECO:0000256" key="1">
    <source>
        <dbReference type="ARBA" id="ARBA00001928"/>
    </source>
</evidence>
<gene>
    <name evidence="9" type="ORF">AVDCRST_MAG61-127</name>
</gene>
<dbReference type="GO" id="GO:0008792">
    <property type="term" value="F:arginine decarboxylase activity"/>
    <property type="evidence" value="ECO:0007669"/>
    <property type="project" value="UniProtKB-EC"/>
</dbReference>
<proteinExistence type="inferred from homology"/>
<evidence type="ECO:0000256" key="7">
    <source>
        <dbReference type="ARBA" id="ARBA00023317"/>
    </source>
</evidence>
<evidence type="ECO:0000256" key="3">
    <source>
        <dbReference type="ARBA" id="ARBA00012426"/>
    </source>
</evidence>
<evidence type="ECO:0000256" key="5">
    <source>
        <dbReference type="ARBA" id="ARBA00022793"/>
    </source>
</evidence>
<organism evidence="9">
    <name type="scientific">uncultured Friedmanniella sp</name>
    <dbReference type="NCBI Taxonomy" id="335381"/>
    <lineage>
        <taxon>Bacteria</taxon>
        <taxon>Bacillati</taxon>
        <taxon>Actinomycetota</taxon>
        <taxon>Actinomycetes</taxon>
        <taxon>Propionibacteriales</taxon>
        <taxon>Nocardioidaceae</taxon>
        <taxon>Friedmanniella</taxon>
        <taxon>environmental samples</taxon>
    </lineage>
</organism>